<dbReference type="AlphaFoldDB" id="A0AAD4S1N1"/>
<dbReference type="Pfam" id="PF24862">
    <property type="entry name" value="SUS_EPBD"/>
    <property type="match status" value="1"/>
</dbReference>
<gene>
    <name evidence="2" type="ORF">MKW98_025271</name>
</gene>
<evidence type="ECO:0000313" key="2">
    <source>
        <dbReference type="EMBL" id="KAI3853754.1"/>
    </source>
</evidence>
<dbReference type="Proteomes" id="UP001202328">
    <property type="component" value="Unassembled WGS sequence"/>
</dbReference>
<sequence length="139" mass="15645">TPSNHTIGNGVGFLYDTFPAKTFHDRDSMHLLLDFSQKHTTTIGKTMMLNDRIQNLNGLQSVLTRLMNISKLYLQLLHIPSFITSSKRLSPNSFQCHSSFSTWVICLEHVLSVSDPDTGGQNTILIGVLENEEIQRRDG</sequence>
<dbReference type="EMBL" id="JAJJMB010015535">
    <property type="protein sequence ID" value="KAI3853754.1"/>
    <property type="molecule type" value="Genomic_DNA"/>
</dbReference>
<evidence type="ECO:0000259" key="1">
    <source>
        <dbReference type="Pfam" id="PF24862"/>
    </source>
</evidence>
<proteinExistence type="predicted"/>
<dbReference type="Gene3D" id="1.20.120.1230">
    <property type="match status" value="1"/>
</dbReference>
<reference evidence="2" key="1">
    <citation type="submission" date="2022-04" db="EMBL/GenBank/DDBJ databases">
        <title>A functionally conserved STORR gene fusion in Papaver species that diverged 16.8 million years ago.</title>
        <authorList>
            <person name="Catania T."/>
        </authorList>
    </citation>
    <scope>NUCLEOTIDE SEQUENCE</scope>
    <source>
        <strain evidence="2">S-188037</strain>
    </source>
</reference>
<dbReference type="InterPro" id="IPR056736">
    <property type="entry name" value="SUS_EPBD"/>
</dbReference>
<keyword evidence="3" id="KW-1185">Reference proteome</keyword>
<comment type="caution">
    <text evidence="2">The sequence shown here is derived from an EMBL/GenBank/DDBJ whole genome shotgun (WGS) entry which is preliminary data.</text>
</comment>
<feature type="non-terminal residue" evidence="2">
    <location>
        <position position="1"/>
    </location>
</feature>
<evidence type="ECO:0000313" key="3">
    <source>
        <dbReference type="Proteomes" id="UP001202328"/>
    </source>
</evidence>
<name>A0AAD4S1N1_9MAGN</name>
<accession>A0AAD4S1N1</accession>
<protein>
    <recommendedName>
        <fullName evidence="1">Sucrose synthase EPBD domain-containing protein</fullName>
    </recommendedName>
</protein>
<feature type="domain" description="Sucrose synthase EPBD" evidence="1">
    <location>
        <begin position="9"/>
        <end position="66"/>
    </location>
</feature>
<organism evidence="2 3">
    <name type="scientific">Papaver atlanticum</name>
    <dbReference type="NCBI Taxonomy" id="357466"/>
    <lineage>
        <taxon>Eukaryota</taxon>
        <taxon>Viridiplantae</taxon>
        <taxon>Streptophyta</taxon>
        <taxon>Embryophyta</taxon>
        <taxon>Tracheophyta</taxon>
        <taxon>Spermatophyta</taxon>
        <taxon>Magnoliopsida</taxon>
        <taxon>Ranunculales</taxon>
        <taxon>Papaveraceae</taxon>
        <taxon>Papaveroideae</taxon>
        <taxon>Papaver</taxon>
    </lineage>
</organism>